<evidence type="ECO:0000313" key="1">
    <source>
        <dbReference type="EMBL" id="RYC14012.1"/>
    </source>
</evidence>
<comment type="caution">
    <text evidence="1">The sequence shown here is derived from an EMBL/GenBank/DDBJ whole genome shotgun (WGS) entry which is preliminary data.</text>
</comment>
<proteinExistence type="predicted"/>
<name>A0A4Q2T5S5_9HYPH</name>
<dbReference type="AlphaFoldDB" id="A0A4Q2T5S5"/>
<evidence type="ECO:0000313" key="2">
    <source>
        <dbReference type="Proteomes" id="UP000291088"/>
    </source>
</evidence>
<sequence length="84" mass="8942">MGKVEMSLWSPHGMPISPDLTGWTGLQDQIGAGEAHPVGFSLETIQPLIHSAASSRDNASFRRATTAGSCMKSLLRPGLRPRGL</sequence>
<keyword evidence="2" id="KW-1185">Reference proteome</keyword>
<dbReference type="Proteomes" id="UP000291088">
    <property type="component" value="Unassembled WGS sequence"/>
</dbReference>
<protein>
    <submittedName>
        <fullName evidence="1">Uncharacterized protein</fullName>
    </submittedName>
</protein>
<dbReference type="EMBL" id="SDVB01000216">
    <property type="protein sequence ID" value="RYC14012.1"/>
    <property type="molecule type" value="Genomic_DNA"/>
</dbReference>
<gene>
    <name evidence="1" type="ORF">EUU22_10855</name>
</gene>
<organism evidence="1 2">
    <name type="scientific">Ciceribacter ferrooxidans</name>
    <dbReference type="NCBI Taxonomy" id="2509717"/>
    <lineage>
        <taxon>Bacteria</taxon>
        <taxon>Pseudomonadati</taxon>
        <taxon>Pseudomonadota</taxon>
        <taxon>Alphaproteobacteria</taxon>
        <taxon>Hyphomicrobiales</taxon>
        <taxon>Rhizobiaceae</taxon>
        <taxon>Ciceribacter</taxon>
    </lineage>
</organism>
<reference evidence="1 2" key="1">
    <citation type="submission" date="2019-01" db="EMBL/GenBank/DDBJ databases">
        <authorList>
            <person name="Deng T."/>
        </authorList>
    </citation>
    <scope>NUCLEOTIDE SEQUENCE [LARGE SCALE GENOMIC DNA]</scope>
    <source>
        <strain evidence="1 2">F8825</strain>
    </source>
</reference>
<dbReference type="OrthoDB" id="8421888at2"/>
<accession>A0A4Q2T5S5</accession>